<protein>
    <submittedName>
        <fullName evidence="2">Uncharacterized protein</fullName>
    </submittedName>
</protein>
<dbReference type="AlphaFoldDB" id="A0A834N6P8"/>
<evidence type="ECO:0000313" key="3">
    <source>
        <dbReference type="Proteomes" id="UP000614350"/>
    </source>
</evidence>
<dbReference type="EMBL" id="JACSEA010000006">
    <property type="protein sequence ID" value="KAF7398850.1"/>
    <property type="molecule type" value="Genomic_DNA"/>
</dbReference>
<evidence type="ECO:0000256" key="1">
    <source>
        <dbReference type="SAM" id="MobiDB-lite"/>
    </source>
</evidence>
<feature type="region of interest" description="Disordered" evidence="1">
    <location>
        <begin position="117"/>
        <end position="152"/>
    </location>
</feature>
<name>A0A834N6P8_VESVU</name>
<feature type="compositionally biased region" description="Basic residues" evidence="1">
    <location>
        <begin position="135"/>
        <end position="152"/>
    </location>
</feature>
<proteinExistence type="predicted"/>
<feature type="compositionally biased region" description="Polar residues" evidence="1">
    <location>
        <begin position="117"/>
        <end position="134"/>
    </location>
</feature>
<reference evidence="2" key="1">
    <citation type="journal article" date="2020" name="G3 (Bethesda)">
        <title>High-Quality Assemblies for Three Invasive Social Wasps from the &lt;i&gt;Vespula&lt;/i&gt; Genus.</title>
        <authorList>
            <person name="Harrop T.W.R."/>
            <person name="Guhlin J."/>
            <person name="McLaughlin G.M."/>
            <person name="Permina E."/>
            <person name="Stockwell P."/>
            <person name="Gilligan J."/>
            <person name="Le Lec M.F."/>
            <person name="Gruber M.A.M."/>
            <person name="Quinn O."/>
            <person name="Lovegrove M."/>
            <person name="Duncan E.J."/>
            <person name="Remnant E.J."/>
            <person name="Van Eeckhoven J."/>
            <person name="Graham B."/>
            <person name="Knapp R.A."/>
            <person name="Langford K.W."/>
            <person name="Kronenberg Z."/>
            <person name="Press M.O."/>
            <person name="Eacker S.M."/>
            <person name="Wilson-Rankin E.E."/>
            <person name="Purcell J."/>
            <person name="Lester P.J."/>
            <person name="Dearden P.K."/>
        </authorList>
    </citation>
    <scope>NUCLEOTIDE SEQUENCE</scope>
    <source>
        <strain evidence="2">Marl-1</strain>
    </source>
</reference>
<gene>
    <name evidence="2" type="ORF">HZH66_006747</name>
</gene>
<evidence type="ECO:0000313" key="2">
    <source>
        <dbReference type="EMBL" id="KAF7398850.1"/>
    </source>
</evidence>
<comment type="caution">
    <text evidence="2">The sequence shown here is derived from an EMBL/GenBank/DDBJ whole genome shotgun (WGS) entry which is preliminary data.</text>
</comment>
<organism evidence="2 3">
    <name type="scientific">Vespula vulgaris</name>
    <name type="common">Yellow jacket</name>
    <name type="synonym">Wasp</name>
    <dbReference type="NCBI Taxonomy" id="7454"/>
    <lineage>
        <taxon>Eukaryota</taxon>
        <taxon>Metazoa</taxon>
        <taxon>Ecdysozoa</taxon>
        <taxon>Arthropoda</taxon>
        <taxon>Hexapoda</taxon>
        <taxon>Insecta</taxon>
        <taxon>Pterygota</taxon>
        <taxon>Neoptera</taxon>
        <taxon>Endopterygota</taxon>
        <taxon>Hymenoptera</taxon>
        <taxon>Apocrita</taxon>
        <taxon>Aculeata</taxon>
        <taxon>Vespoidea</taxon>
        <taxon>Vespidae</taxon>
        <taxon>Vespinae</taxon>
        <taxon>Vespula</taxon>
    </lineage>
</organism>
<sequence>MIMPKRKLHYVVTANWSKGWLQTEMESVVGRRLYSTSLRVLFISVNGPAVVQALHHRSFDGNSGKTFADIHGNLARFMAFHGVPGTSLPSKGATFYFQTTKPPSALLQHRENQCQQSLSHSQSETQAVTNARSKVTSRVKRFSRHTRPSFPL</sequence>
<keyword evidence="3" id="KW-1185">Reference proteome</keyword>
<accession>A0A834N6P8</accession>
<dbReference type="Proteomes" id="UP000614350">
    <property type="component" value="Unassembled WGS sequence"/>
</dbReference>